<dbReference type="RefSeq" id="WP_310576101.1">
    <property type="nucleotide sequence ID" value="NZ_JAVKPK010000036.1"/>
</dbReference>
<proteinExistence type="predicted"/>
<sequence>MIFKEIAPYVILLTLFPSIILATKIEKKVLREIDGLFALMGLILGLLITFINLIYSNNYLITLGPLLTLSSLLYLRLRPKILEDGEQLLLSDENLRITRNNFRFIRTNFPFNFQVKMEKVLNTLFWILFLFSLVIYNQAEIYHRPSIFFIFIAINVAVLSLGILVSDLVSNKKISNIMIKILLLSLLVRLSAYFISPYPVGSDPWGHADMIEIICKLGTFSSLEKYTSYGKYYGNFPIMHVYTAISALICDLATKQSMAIIGMIVPLSTIFVYLIAKNLTNNTRIALLSMLMLNFADFHIEWSIEVIPMSFGLAIYTMILYMTLERNKNEAFYASISILFISIIMWTHTVSSFIAVVSIVSIYIGRLFFRSIYGEKNESDKFSISLSFCALVLTVLIYHWMMNPQYPFFDLTLKRLVASLSMEAGFLERTTISNIQDSFDSILNIGGFLIYIFLGVIGSLSSISRKYTTRTSFSFIFMLVLLYGIFFTFPLMGMRNIMPYRWPAFIYVSFVMFSGLGMLRLSNLFKKREHRLAFISIIFLLSSFLMTTNLFTNMDSPIYAKEINQRLVSTESEIQLFKSTNNSYSGIIVADLQTARNQYEIYQDRKEVADYPSTILGDINWKYMDDKLVIWRKVSLQRPVQIHGEKNPRMLLGIDFKNRLDRDFNAVYDTGDAKAYLGIK</sequence>
<comment type="caution">
    <text evidence="2">The sequence shown here is derived from an EMBL/GenBank/DDBJ whole genome shotgun (WGS) entry which is preliminary data.</text>
</comment>
<organism evidence="2 3">
    <name type="scientific">Methanosarcina baikalica</name>
    <dbReference type="NCBI Taxonomy" id="3073890"/>
    <lineage>
        <taxon>Archaea</taxon>
        <taxon>Methanobacteriati</taxon>
        <taxon>Methanobacteriota</taxon>
        <taxon>Stenosarchaea group</taxon>
        <taxon>Methanomicrobia</taxon>
        <taxon>Methanosarcinales</taxon>
        <taxon>Methanosarcinaceae</taxon>
        <taxon>Methanosarcina</taxon>
    </lineage>
</organism>
<feature type="transmembrane region" description="Helical" evidence="1">
    <location>
        <begin position="475"/>
        <end position="494"/>
    </location>
</feature>
<feature type="transmembrane region" description="Helical" evidence="1">
    <location>
        <begin position="6"/>
        <end position="23"/>
    </location>
</feature>
<evidence type="ECO:0000313" key="2">
    <source>
        <dbReference type="EMBL" id="MDR7666074.1"/>
    </source>
</evidence>
<name>A0ABU2D262_9EURY</name>
<feature type="transmembrane region" description="Helical" evidence="1">
    <location>
        <begin position="258"/>
        <end position="276"/>
    </location>
</feature>
<feature type="transmembrane region" description="Helical" evidence="1">
    <location>
        <begin position="177"/>
        <end position="195"/>
    </location>
</feature>
<keyword evidence="1" id="KW-1133">Transmembrane helix</keyword>
<accession>A0ABU2D262</accession>
<reference evidence="3" key="1">
    <citation type="submission" date="2023-07" db="EMBL/GenBank/DDBJ databases">
        <title>Whole-genome sequencing of a new Methanosarcina sp. Z-7115.</title>
        <authorList>
            <person name="Zhilina T.N."/>
            <person name="Merkel A.Y."/>
        </authorList>
    </citation>
    <scope>NUCLEOTIDE SEQUENCE [LARGE SCALE GENOMIC DNA]</scope>
    <source>
        <strain evidence="3">Z-7115</strain>
    </source>
</reference>
<feature type="transmembrane region" description="Helical" evidence="1">
    <location>
        <begin position="381"/>
        <end position="401"/>
    </location>
</feature>
<feature type="transmembrane region" description="Helical" evidence="1">
    <location>
        <begin position="331"/>
        <end position="347"/>
    </location>
</feature>
<feature type="transmembrane region" description="Helical" evidence="1">
    <location>
        <begin position="500"/>
        <end position="519"/>
    </location>
</feature>
<keyword evidence="1" id="KW-0472">Membrane</keyword>
<protein>
    <recommendedName>
        <fullName evidence="4">Glycosyltransferase RgtA/B/C/D-like domain-containing protein</fullName>
    </recommendedName>
</protein>
<feature type="transmembrane region" description="Helical" evidence="1">
    <location>
        <begin position="120"/>
        <end position="139"/>
    </location>
</feature>
<feature type="transmembrane region" description="Helical" evidence="1">
    <location>
        <begin position="59"/>
        <end position="77"/>
    </location>
</feature>
<evidence type="ECO:0000313" key="3">
    <source>
        <dbReference type="Proteomes" id="UP001246244"/>
    </source>
</evidence>
<feature type="transmembrane region" description="Helical" evidence="1">
    <location>
        <begin position="35"/>
        <end position="53"/>
    </location>
</feature>
<dbReference type="Proteomes" id="UP001246244">
    <property type="component" value="Unassembled WGS sequence"/>
</dbReference>
<gene>
    <name evidence="2" type="ORF">RG963_09865</name>
</gene>
<feature type="transmembrane region" description="Helical" evidence="1">
    <location>
        <begin position="145"/>
        <end position="165"/>
    </location>
</feature>
<evidence type="ECO:0008006" key="4">
    <source>
        <dbReference type="Google" id="ProtNLM"/>
    </source>
</evidence>
<feature type="transmembrane region" description="Helical" evidence="1">
    <location>
        <begin position="353"/>
        <end position="369"/>
    </location>
</feature>
<feature type="transmembrane region" description="Helical" evidence="1">
    <location>
        <begin position="306"/>
        <end position="324"/>
    </location>
</feature>
<dbReference type="EMBL" id="JAVKPK010000036">
    <property type="protein sequence ID" value="MDR7666074.1"/>
    <property type="molecule type" value="Genomic_DNA"/>
</dbReference>
<keyword evidence="1" id="KW-0812">Transmembrane</keyword>
<evidence type="ECO:0000256" key="1">
    <source>
        <dbReference type="SAM" id="Phobius"/>
    </source>
</evidence>
<keyword evidence="3" id="KW-1185">Reference proteome</keyword>
<feature type="transmembrane region" description="Helical" evidence="1">
    <location>
        <begin position="442"/>
        <end position="463"/>
    </location>
</feature>
<feature type="transmembrane region" description="Helical" evidence="1">
    <location>
        <begin position="531"/>
        <end position="551"/>
    </location>
</feature>